<dbReference type="SUPFAM" id="SSF53448">
    <property type="entry name" value="Nucleotide-diphospho-sugar transferases"/>
    <property type="match status" value="2"/>
</dbReference>
<dbReference type="CDD" id="cd00761">
    <property type="entry name" value="Glyco_tranf_GTA_type"/>
    <property type="match status" value="1"/>
</dbReference>
<evidence type="ECO:0000313" key="2">
    <source>
        <dbReference type="EMBL" id="EKV56322.1"/>
    </source>
</evidence>
<dbReference type="GO" id="GO:0016758">
    <property type="term" value="F:hexosyltransferase activity"/>
    <property type="evidence" value="ECO:0007669"/>
    <property type="project" value="UniProtKB-ARBA"/>
</dbReference>
<gene>
    <name evidence="2" type="ORF">A966_10762</name>
</gene>
<accession>A0A2U4EY77</accession>
<feature type="domain" description="Glycosyltransferase 2-like" evidence="1">
    <location>
        <begin position="9"/>
        <end position="135"/>
    </location>
</feature>
<dbReference type="Pfam" id="PF00535">
    <property type="entry name" value="Glycos_transf_2"/>
    <property type="match status" value="1"/>
</dbReference>
<evidence type="ECO:0000313" key="3">
    <source>
        <dbReference type="Proteomes" id="UP000011663"/>
    </source>
</evidence>
<protein>
    <submittedName>
        <fullName evidence="2">Glycosyltransferase</fullName>
    </submittedName>
</protein>
<dbReference type="InterPro" id="IPR029044">
    <property type="entry name" value="Nucleotide-diphossugar_trans"/>
</dbReference>
<dbReference type="AlphaFoldDB" id="A0A2U4EY77"/>
<dbReference type="EMBL" id="ALNZ01000032">
    <property type="protein sequence ID" value="EKV56322.1"/>
    <property type="molecule type" value="Genomic_DNA"/>
</dbReference>
<dbReference type="OrthoDB" id="9815829at2"/>
<dbReference type="RefSeq" id="WP_008725239.1">
    <property type="nucleotide sequence ID" value="NZ_JH994111.1"/>
</dbReference>
<organism evidence="2 3">
    <name type="scientific">Brachyspira hampsonii 30446</name>
    <dbReference type="NCBI Taxonomy" id="1289135"/>
    <lineage>
        <taxon>Bacteria</taxon>
        <taxon>Pseudomonadati</taxon>
        <taxon>Spirochaetota</taxon>
        <taxon>Spirochaetia</taxon>
        <taxon>Brachyspirales</taxon>
        <taxon>Brachyspiraceae</taxon>
        <taxon>Brachyspira</taxon>
    </lineage>
</organism>
<dbReference type="InterPro" id="IPR001173">
    <property type="entry name" value="Glyco_trans_2-like"/>
</dbReference>
<reference evidence="2 3" key="1">
    <citation type="submission" date="2012-07" db="EMBL/GenBank/DDBJ databases">
        <title>Genome sequence of Brachyspira sp. 30446, isolated from a pig with mucohaemorrhagic colitis.</title>
        <authorList>
            <person name="Rubin J.E."/>
            <person name="Fernando C."/>
            <person name="Harding J.C.S."/>
            <person name="Hill J.E."/>
        </authorList>
    </citation>
    <scope>NUCLEOTIDE SEQUENCE [LARGE SCALE GENOMIC DNA]</scope>
    <source>
        <strain evidence="2 3">30446</strain>
    </source>
</reference>
<dbReference type="PANTHER" id="PTHR22916">
    <property type="entry name" value="GLYCOSYLTRANSFERASE"/>
    <property type="match status" value="1"/>
</dbReference>
<dbReference type="Gene3D" id="3.90.550.10">
    <property type="entry name" value="Spore Coat Polysaccharide Biosynthesis Protein SpsA, Chain A"/>
    <property type="match status" value="2"/>
</dbReference>
<dbReference type="Proteomes" id="UP000011663">
    <property type="component" value="Unassembled WGS sequence"/>
</dbReference>
<keyword evidence="2" id="KW-0808">Transferase</keyword>
<dbReference type="STRING" id="1289135.A966_10762"/>
<dbReference type="PANTHER" id="PTHR22916:SF3">
    <property type="entry name" value="UDP-GLCNAC:BETAGAL BETA-1,3-N-ACETYLGLUCOSAMINYLTRANSFERASE-LIKE PROTEIN 1"/>
    <property type="match status" value="1"/>
</dbReference>
<comment type="caution">
    <text evidence="2">The sequence shown here is derived from an EMBL/GenBank/DDBJ whole genome shotgun (WGS) entry which is preliminary data.</text>
</comment>
<evidence type="ECO:0000259" key="1">
    <source>
        <dbReference type="Pfam" id="PF00535"/>
    </source>
</evidence>
<sequence>MTKFNPLISIIIPVYNGENFIKDSINSALNQTYKNIEIIVVDDGSTDNTANIVKTFSNKVVYIYKDNGGVSSALNLGIKKSNGKYISWLSHDDLYINTKIEEQINELNKLEDKNTIIYSGYELIDENNNLISAIEISSKNEYRYLNNGLYAAIMYYLYGCTLLIPKDIFYKVSFFNEELKYCQDYELWLKIFKNKYKIRYIPKVLAQYRLHQQQDSATRKAYMVSEAEKIFINALSSFDKNDYKDIFYNKYNVLRIMKNIHKDFPNLIDYINKEQNILLEENKKYINDNNKISIVIYIDNDLSNLENVVDSVLKQNYINIEILFITDDNCIINQIDTLLKNIKYKIIPTNEKENIFNFIEGDFIQFLRSKDILLENKFNMQIEDFKNNPHINVSYSKYYIVMDNKKKYLNNNTYKLDNLKQFENIVFLWNEKIYIPLYTLLIKKEALKNIKMIYNNDYLIIVDLAYNNYFNFIDEYLACSLDDKVYKKELESIDIKNKLIDINFEALKYNKLSNKIFYIYNNYSYLIIKFLGIKITIKRSNSIFYKLLLHFSNCINN</sequence>
<name>A0A2U4EY77_9SPIR</name>
<dbReference type="GeneID" id="66489141"/>
<proteinExistence type="predicted"/>